<feature type="binding site" evidence="8">
    <location>
        <position position="59"/>
    </location>
    <ligand>
        <name>substrate</name>
    </ligand>
</feature>
<evidence type="ECO:0000259" key="9">
    <source>
        <dbReference type="SMART" id="SM00359"/>
    </source>
</evidence>
<dbReference type="SMART" id="SM00359">
    <property type="entry name" value="PUA"/>
    <property type="match status" value="1"/>
</dbReference>
<dbReference type="SUPFAM" id="SSF88697">
    <property type="entry name" value="PUA domain-like"/>
    <property type="match status" value="1"/>
</dbReference>
<dbReference type="GO" id="GO:0005524">
    <property type="term" value="F:ATP binding"/>
    <property type="evidence" value="ECO:0007669"/>
    <property type="project" value="UniProtKB-KW"/>
</dbReference>
<evidence type="ECO:0000256" key="1">
    <source>
        <dbReference type="ARBA" id="ARBA00022490"/>
    </source>
</evidence>
<proteinExistence type="inferred from homology"/>
<comment type="caution">
    <text evidence="8">Lacks conserved residue(s) required for the propagation of feature annotation.</text>
</comment>
<keyword evidence="6 8" id="KW-0418">Kinase</keyword>
<keyword evidence="4 8" id="KW-0808">Transferase</keyword>
<feature type="binding site" evidence="8">
    <location>
        <position position="157"/>
    </location>
    <ligand>
        <name>substrate</name>
    </ligand>
</feature>
<comment type="function">
    <text evidence="8">Catalyzes the transfer of a phosphate group to glutamate to form L-glutamate 5-phosphate.</text>
</comment>
<dbReference type="NCBIfam" id="TIGR01027">
    <property type="entry name" value="proB"/>
    <property type="match status" value="1"/>
</dbReference>
<evidence type="ECO:0000256" key="5">
    <source>
        <dbReference type="ARBA" id="ARBA00022741"/>
    </source>
</evidence>
<dbReference type="PROSITE" id="PS50890">
    <property type="entry name" value="PUA"/>
    <property type="match status" value="1"/>
</dbReference>
<dbReference type="EMBL" id="PFBX01000015">
    <property type="protein sequence ID" value="PIT87614.1"/>
    <property type="molecule type" value="Genomic_DNA"/>
</dbReference>
<evidence type="ECO:0000256" key="8">
    <source>
        <dbReference type="HAMAP-Rule" id="MF_00456"/>
    </source>
</evidence>
<dbReference type="GO" id="GO:0004349">
    <property type="term" value="F:glutamate 5-kinase activity"/>
    <property type="evidence" value="ECO:0007669"/>
    <property type="project" value="UniProtKB-UniRule"/>
</dbReference>
<protein>
    <recommendedName>
        <fullName evidence="8">Glutamate 5-kinase</fullName>
        <ecNumber evidence="8">2.7.2.11</ecNumber>
    </recommendedName>
    <alternativeName>
        <fullName evidence="8">Gamma-glutamyl kinase</fullName>
        <shortName evidence="8">GK</shortName>
    </alternativeName>
</protein>
<dbReference type="GO" id="GO:0003723">
    <property type="term" value="F:RNA binding"/>
    <property type="evidence" value="ECO:0007669"/>
    <property type="project" value="InterPro"/>
</dbReference>
<feature type="binding site" evidence="8">
    <location>
        <position position="19"/>
    </location>
    <ligand>
        <name>ATP</name>
        <dbReference type="ChEBI" id="CHEBI:30616"/>
    </ligand>
</feature>
<dbReference type="Pfam" id="PF00696">
    <property type="entry name" value="AA_kinase"/>
    <property type="match status" value="1"/>
</dbReference>
<evidence type="ECO:0000256" key="7">
    <source>
        <dbReference type="ARBA" id="ARBA00022840"/>
    </source>
</evidence>
<comment type="pathway">
    <text evidence="8">Amino-acid biosynthesis; L-proline biosynthesis; L-glutamate 5-semialdehyde from L-glutamate: step 1/2.</text>
</comment>
<comment type="subcellular location">
    <subcellularLocation>
        <location evidence="8">Cytoplasm</location>
    </subcellularLocation>
</comment>
<dbReference type="PANTHER" id="PTHR43654">
    <property type="entry name" value="GLUTAMATE 5-KINASE"/>
    <property type="match status" value="1"/>
</dbReference>
<dbReference type="Gene3D" id="3.40.1160.10">
    <property type="entry name" value="Acetylglutamate kinase-like"/>
    <property type="match status" value="1"/>
</dbReference>
<dbReference type="PRINTS" id="PR00474">
    <property type="entry name" value="GLU5KINASE"/>
</dbReference>
<reference evidence="11" key="1">
    <citation type="submission" date="2017-09" db="EMBL/GenBank/DDBJ databases">
        <title>Depth-based differentiation of microbial function through sediment-hosted aquifers and enrichment of novel symbionts in the deep terrestrial subsurface.</title>
        <authorList>
            <person name="Probst A.J."/>
            <person name="Ladd B."/>
            <person name="Jarett J.K."/>
            <person name="Geller-Mcgrath D.E."/>
            <person name="Sieber C.M.K."/>
            <person name="Emerson J.B."/>
            <person name="Anantharaman K."/>
            <person name="Thomas B.C."/>
            <person name="Malmstrom R."/>
            <person name="Stieglmeier M."/>
            <person name="Klingl A."/>
            <person name="Woyke T."/>
            <person name="Ryan C.M."/>
            <person name="Banfield J.F."/>
        </authorList>
    </citation>
    <scope>NUCLEOTIDE SEQUENCE [LARGE SCALE GENOMIC DNA]</scope>
</reference>
<comment type="similarity">
    <text evidence="8">Belongs to the glutamate 5-kinase family.</text>
</comment>
<dbReference type="InterPro" id="IPR001048">
    <property type="entry name" value="Asp/Glu/Uridylate_kinase"/>
</dbReference>
<feature type="domain" description="PUA" evidence="9">
    <location>
        <begin position="282"/>
        <end position="359"/>
    </location>
</feature>
<dbReference type="InterPro" id="IPR001057">
    <property type="entry name" value="Glu/AcGlu_kinase"/>
</dbReference>
<dbReference type="Proteomes" id="UP000231183">
    <property type="component" value="Unassembled WGS sequence"/>
</dbReference>
<sequence>MNKIIIIYMPSNNKRMVIKIGTGVITATNGFLDLKIMKNIVSQIIKLKDNGWQVAVVSSGAMGAGRSLIKNIKCHDSVSCRQVLASVGQAKLMSVYTKLFGPKNLCAQVLATKEDFKDQKHYNNMRNCFEALLRQGVVPIVNENDVVAVSELMFTDNDELAGLIGAMLKVDELVILSVVDGLYMSDQKTIIKEIDAKTKWQQAVRSDQSIFGRGGMKTKAKIARKLALMGIEVNIVNGRKNNILLDLILLQKSVGTRFVSLRNKKVSGLKNRLSFMPVGATGSVWVDQVAEKILLSGRPVSLLPVGAIKLQGNFKKGDLIKIKNSQGREIGLGMAQYDYQTAQENLGHKNKKELIHYNYLLINL</sequence>
<dbReference type="InterPro" id="IPR036974">
    <property type="entry name" value="PUA_sf"/>
</dbReference>
<evidence type="ECO:0000256" key="3">
    <source>
        <dbReference type="ARBA" id="ARBA00022650"/>
    </source>
</evidence>
<dbReference type="GO" id="GO:0055129">
    <property type="term" value="P:L-proline biosynthetic process"/>
    <property type="evidence" value="ECO:0007669"/>
    <property type="project" value="UniProtKB-UniRule"/>
</dbReference>
<dbReference type="InterPro" id="IPR002478">
    <property type="entry name" value="PUA"/>
</dbReference>
<feature type="binding site" evidence="8">
    <location>
        <position position="145"/>
    </location>
    <ligand>
        <name>substrate</name>
    </ligand>
</feature>
<accession>A0A2M6W482</accession>
<dbReference type="Gene3D" id="2.30.130.10">
    <property type="entry name" value="PUA domain"/>
    <property type="match status" value="1"/>
</dbReference>
<evidence type="ECO:0000256" key="4">
    <source>
        <dbReference type="ARBA" id="ARBA00022679"/>
    </source>
</evidence>
<gene>
    <name evidence="8 10" type="primary">proB</name>
    <name evidence="10" type="ORF">COU31_01985</name>
</gene>
<organism evidence="10 11">
    <name type="scientific">Candidatus Magasanikbacteria bacterium CG10_big_fil_rev_8_21_14_0_10_40_10</name>
    <dbReference type="NCBI Taxonomy" id="1974648"/>
    <lineage>
        <taxon>Bacteria</taxon>
        <taxon>Candidatus Magasanikiibacteriota</taxon>
    </lineage>
</organism>
<dbReference type="InterPro" id="IPR015947">
    <property type="entry name" value="PUA-like_sf"/>
</dbReference>
<evidence type="ECO:0000256" key="2">
    <source>
        <dbReference type="ARBA" id="ARBA00022605"/>
    </source>
</evidence>
<evidence type="ECO:0000313" key="10">
    <source>
        <dbReference type="EMBL" id="PIT87614.1"/>
    </source>
</evidence>
<comment type="catalytic activity">
    <reaction evidence="8">
        <text>L-glutamate + ATP = L-glutamyl 5-phosphate + ADP</text>
        <dbReference type="Rhea" id="RHEA:14877"/>
        <dbReference type="ChEBI" id="CHEBI:29985"/>
        <dbReference type="ChEBI" id="CHEBI:30616"/>
        <dbReference type="ChEBI" id="CHEBI:58274"/>
        <dbReference type="ChEBI" id="CHEBI:456216"/>
        <dbReference type="EC" id="2.7.2.11"/>
    </reaction>
</comment>
<dbReference type="InterPro" id="IPR011529">
    <property type="entry name" value="Glu_5kinase"/>
</dbReference>
<evidence type="ECO:0000313" key="11">
    <source>
        <dbReference type="Proteomes" id="UP000231183"/>
    </source>
</evidence>
<dbReference type="HAMAP" id="MF_00456">
    <property type="entry name" value="ProB"/>
    <property type="match status" value="1"/>
</dbReference>
<dbReference type="SUPFAM" id="SSF53633">
    <property type="entry name" value="Carbamate kinase-like"/>
    <property type="match status" value="1"/>
</dbReference>
<dbReference type="PANTHER" id="PTHR43654:SF1">
    <property type="entry name" value="ISOPENTENYL PHOSPHATE KINASE"/>
    <property type="match status" value="1"/>
</dbReference>
<dbReference type="InterPro" id="IPR036393">
    <property type="entry name" value="AceGlu_kinase-like_sf"/>
</dbReference>
<dbReference type="AlphaFoldDB" id="A0A2M6W482"/>
<keyword evidence="1 8" id="KW-0963">Cytoplasm</keyword>
<evidence type="ECO:0000256" key="6">
    <source>
        <dbReference type="ARBA" id="ARBA00022777"/>
    </source>
</evidence>
<dbReference type="UniPathway" id="UPA00098">
    <property type="reaction ID" value="UER00359"/>
</dbReference>
<dbReference type="FunFam" id="3.40.1160.10:FF:000006">
    <property type="entry name" value="Glutamate 5-kinase"/>
    <property type="match status" value="1"/>
</dbReference>
<comment type="caution">
    <text evidence="10">The sequence shown here is derived from an EMBL/GenBank/DDBJ whole genome shotgun (WGS) entry which is preliminary data.</text>
</comment>
<keyword evidence="7 8" id="KW-0067">ATP-binding</keyword>
<keyword evidence="5 8" id="KW-0547">Nucleotide-binding</keyword>
<dbReference type="Pfam" id="PF01472">
    <property type="entry name" value="PUA"/>
    <property type="match status" value="1"/>
</dbReference>
<dbReference type="EC" id="2.7.2.11" evidence="8"/>
<dbReference type="PIRSF" id="PIRSF000729">
    <property type="entry name" value="GK"/>
    <property type="match status" value="1"/>
</dbReference>
<dbReference type="GO" id="GO:0005829">
    <property type="term" value="C:cytosol"/>
    <property type="evidence" value="ECO:0007669"/>
    <property type="project" value="TreeGrafter"/>
</dbReference>
<keyword evidence="3 8" id="KW-0641">Proline biosynthesis</keyword>
<keyword evidence="2 8" id="KW-0028">Amino-acid biosynthesis</keyword>
<name>A0A2M6W482_9BACT</name>
<dbReference type="InterPro" id="IPR005715">
    <property type="entry name" value="Glu_5kinase/COase_Synthase"/>
</dbReference>